<reference evidence="14 16" key="2">
    <citation type="submission" date="2018-12" db="EMBL/GenBank/DDBJ databases">
        <title>Genome of Verticillium dahliae isolate Getta Getta.</title>
        <authorList>
            <person name="Gardiner D.M."/>
        </authorList>
    </citation>
    <scope>NUCLEOTIDE SEQUENCE [LARGE SCALE GENOMIC DNA]</scope>
    <source>
        <strain evidence="14 16">Getta Getta</strain>
    </source>
</reference>
<evidence type="ECO:0000256" key="9">
    <source>
        <dbReference type="ARBA" id="ARBA00023136"/>
    </source>
</evidence>
<comment type="function">
    <text evidence="1">Golgi membrane protein involved in vesicular trafficking and spindle migration.</text>
</comment>
<dbReference type="PANTHER" id="PTHR47549">
    <property type="entry name" value="GOLGI APPARATUS MEMBRANE PROTEIN TVP38-RELATED"/>
    <property type="match status" value="1"/>
</dbReference>
<accession>A0A2J8DEV4</accession>
<proteinExistence type="inferred from homology"/>
<organism evidence="13 15">
    <name type="scientific">Verticillium dahliae</name>
    <name type="common">Verticillium wilt</name>
    <dbReference type="NCBI Taxonomy" id="27337"/>
    <lineage>
        <taxon>Eukaryota</taxon>
        <taxon>Fungi</taxon>
        <taxon>Dikarya</taxon>
        <taxon>Ascomycota</taxon>
        <taxon>Pezizomycotina</taxon>
        <taxon>Sordariomycetes</taxon>
        <taxon>Hypocreomycetidae</taxon>
        <taxon>Glomerellales</taxon>
        <taxon>Plectosphaerellaceae</taxon>
        <taxon>Verticillium</taxon>
    </lineage>
</organism>
<evidence type="ECO:0000256" key="8">
    <source>
        <dbReference type="ARBA" id="ARBA00023034"/>
    </source>
</evidence>
<feature type="compositionally biased region" description="Low complexity" evidence="10">
    <location>
        <begin position="24"/>
        <end position="37"/>
    </location>
</feature>
<feature type="transmembrane region" description="Helical" evidence="11">
    <location>
        <begin position="286"/>
        <end position="307"/>
    </location>
</feature>
<evidence type="ECO:0000256" key="4">
    <source>
        <dbReference type="ARBA" id="ARBA00013533"/>
    </source>
</evidence>
<feature type="transmembrane region" description="Helical" evidence="11">
    <location>
        <begin position="169"/>
        <end position="188"/>
    </location>
</feature>
<dbReference type="Proteomes" id="UP000288725">
    <property type="component" value="Unassembled WGS sequence"/>
</dbReference>
<evidence type="ECO:0000256" key="3">
    <source>
        <dbReference type="ARBA" id="ARBA00008640"/>
    </source>
</evidence>
<evidence type="ECO:0000313" key="15">
    <source>
        <dbReference type="Proteomes" id="UP000236305"/>
    </source>
</evidence>
<name>A0A2J8DEV4_VERDA</name>
<keyword evidence="9 11" id="KW-0472">Membrane</keyword>
<gene>
    <name evidence="13" type="ORF">BJF96_g2158</name>
    <name evidence="14" type="ORF">VDGE_04285</name>
</gene>
<dbReference type="Proteomes" id="UP000236305">
    <property type="component" value="Unassembled WGS sequence"/>
</dbReference>
<feature type="compositionally biased region" description="Low complexity" evidence="10">
    <location>
        <begin position="45"/>
        <end position="58"/>
    </location>
</feature>
<protein>
    <recommendedName>
        <fullName evidence="4">Golgi apparatus membrane protein TVP38</fullName>
    </recommendedName>
    <alternativeName>
        <fullName evidence="5">Golgi apparatus membrane protein tvp38</fullName>
    </alternativeName>
</protein>
<feature type="transmembrane region" description="Helical" evidence="11">
    <location>
        <begin position="94"/>
        <end position="122"/>
    </location>
</feature>
<keyword evidence="8" id="KW-0333">Golgi apparatus</keyword>
<dbReference type="EMBL" id="RSDZ01000031">
    <property type="protein sequence ID" value="RXG47879.1"/>
    <property type="molecule type" value="Genomic_DNA"/>
</dbReference>
<dbReference type="InterPro" id="IPR032816">
    <property type="entry name" value="VTT_dom"/>
</dbReference>
<feature type="region of interest" description="Disordered" evidence="10">
    <location>
        <begin position="378"/>
        <end position="418"/>
    </location>
</feature>
<comment type="subcellular location">
    <subcellularLocation>
        <location evidence="2">Golgi apparatus membrane</location>
        <topology evidence="2">Multi-pass membrane protein</topology>
    </subcellularLocation>
</comment>
<dbReference type="InterPro" id="IPR051076">
    <property type="entry name" value="Golgi_membrane_TVP38/TMEM64"/>
</dbReference>
<dbReference type="GO" id="GO:0000022">
    <property type="term" value="P:mitotic spindle elongation"/>
    <property type="evidence" value="ECO:0007669"/>
    <property type="project" value="TreeGrafter"/>
</dbReference>
<comment type="caution">
    <text evidence="13">The sequence shown here is derived from an EMBL/GenBank/DDBJ whole genome shotgun (WGS) entry which is preliminary data.</text>
</comment>
<evidence type="ECO:0000256" key="5">
    <source>
        <dbReference type="ARBA" id="ARBA00020673"/>
    </source>
</evidence>
<evidence type="ECO:0000313" key="16">
    <source>
        <dbReference type="Proteomes" id="UP000288725"/>
    </source>
</evidence>
<evidence type="ECO:0000259" key="12">
    <source>
        <dbReference type="Pfam" id="PF09335"/>
    </source>
</evidence>
<dbReference type="AlphaFoldDB" id="A0A2J8DEV4"/>
<reference evidence="13 15" key="1">
    <citation type="submission" date="2017-12" db="EMBL/GenBank/DDBJ databases">
        <title>Comparative genomics yields insights into virulence evolution of Verticillium dahliae.</title>
        <authorList>
            <person name="Fan R."/>
            <person name="Armitage A.D."/>
            <person name="Cascant-Lopez E."/>
            <person name="Sobczyk M."/>
            <person name="Cockerton H.M."/>
            <person name="Harrison R.J."/>
        </authorList>
    </citation>
    <scope>NUCLEOTIDE SEQUENCE [LARGE SCALE GENOMIC DNA]</scope>
    <source>
        <strain evidence="13 15">12008</strain>
    </source>
</reference>
<keyword evidence="7 11" id="KW-1133">Transmembrane helix</keyword>
<feature type="region of interest" description="Disordered" evidence="10">
    <location>
        <begin position="1"/>
        <end position="58"/>
    </location>
</feature>
<feature type="region of interest" description="Disordered" evidence="10">
    <location>
        <begin position="324"/>
        <end position="350"/>
    </location>
</feature>
<feature type="transmembrane region" description="Helical" evidence="11">
    <location>
        <begin position="247"/>
        <end position="266"/>
    </location>
</feature>
<evidence type="ECO:0000313" key="14">
    <source>
        <dbReference type="EMBL" id="RXG47879.1"/>
    </source>
</evidence>
<evidence type="ECO:0000256" key="1">
    <source>
        <dbReference type="ARBA" id="ARBA00002978"/>
    </source>
</evidence>
<dbReference type="GO" id="GO:0016192">
    <property type="term" value="P:vesicle-mediated transport"/>
    <property type="evidence" value="ECO:0007669"/>
    <property type="project" value="TreeGrafter"/>
</dbReference>
<feature type="transmembrane region" description="Helical" evidence="11">
    <location>
        <begin position="134"/>
        <end position="163"/>
    </location>
</feature>
<dbReference type="EMBL" id="MPSH01000005">
    <property type="protein sequence ID" value="PNH34642.1"/>
    <property type="molecule type" value="Genomic_DNA"/>
</dbReference>
<evidence type="ECO:0000256" key="6">
    <source>
        <dbReference type="ARBA" id="ARBA00022692"/>
    </source>
</evidence>
<evidence type="ECO:0000256" key="2">
    <source>
        <dbReference type="ARBA" id="ARBA00004653"/>
    </source>
</evidence>
<evidence type="ECO:0000256" key="7">
    <source>
        <dbReference type="ARBA" id="ARBA00022989"/>
    </source>
</evidence>
<comment type="similarity">
    <text evidence="3">Belongs to the TVP38/TMEM64 family.</text>
</comment>
<evidence type="ECO:0000256" key="11">
    <source>
        <dbReference type="SAM" id="Phobius"/>
    </source>
</evidence>
<dbReference type="Pfam" id="PF09335">
    <property type="entry name" value="VTT_dom"/>
    <property type="match status" value="1"/>
</dbReference>
<evidence type="ECO:0000313" key="13">
    <source>
        <dbReference type="EMBL" id="PNH34642.1"/>
    </source>
</evidence>
<feature type="domain" description="VTT" evidence="12">
    <location>
        <begin position="157"/>
        <end position="268"/>
    </location>
</feature>
<feature type="compositionally biased region" description="Basic and acidic residues" evidence="10">
    <location>
        <begin position="407"/>
        <end position="418"/>
    </location>
</feature>
<evidence type="ECO:0000256" key="10">
    <source>
        <dbReference type="SAM" id="MobiDB-lite"/>
    </source>
</evidence>
<sequence length="418" mass="44824">MPANGSDAWSAAQALSISPEPGLASPTRRASPSATSSPDPPPPWARRSPSSRRLSTTRFARHQPPALTRALRAAHKTANNLWVLYLRLPPVQRLALTLALVVVNVVVLLFVIYSHAIFAWLAPVSHRWRALPGGWVLAWLFTFATAFPPVIGYGTSVTVAGFVYGFPHAYPIVATATVAGSLTAFYTSRTVFSGYVHRLVGADPRFVALGHVLRSDGLGMLTAVRFCPLPYSVSNGFLATVPAVRPAAFAAATALASPKLLVHVFIGSRLALIADKGDAMTAADKAVNYTSMALGGLVGLAVGWLIYHRTMARAAELALEQHDHAHPDHDHHHRQHRRGSDGSSSAGGGVARGHADFDYADVEAGLVDPEDVAALMSEDDISLWGNEEEARYRDEDEAGGQETGVVDEARRSKNGRRE</sequence>
<dbReference type="GO" id="GO:0000139">
    <property type="term" value="C:Golgi membrane"/>
    <property type="evidence" value="ECO:0007669"/>
    <property type="project" value="UniProtKB-SubCell"/>
</dbReference>
<dbReference type="PANTHER" id="PTHR47549:SF1">
    <property type="entry name" value="GOLGI APPARATUS MEMBRANE PROTEIN TVP38"/>
    <property type="match status" value="1"/>
</dbReference>
<keyword evidence="6 11" id="KW-0812">Transmembrane</keyword>